<dbReference type="InterPro" id="IPR021109">
    <property type="entry name" value="Peptidase_aspartic_dom_sf"/>
</dbReference>
<dbReference type="InParanoid" id="G5A7S2"/>
<sequence>MQFLDEDCRATKPRETQLLSREYYCLLHTNNTVQCTRDDLVLTNSNFIDSGASINAVSPEFCLRAGLEAKIRDHGTMMPITLANKQEMTSFDPYVGDFLILPVPKNQDILLGMPWLKTANPDIDWIEETFSVSGSTSASCSRYFQHGYFSVTSGETKYITRKQFKRLLRKPQDLE</sequence>
<keyword evidence="2" id="KW-1185">Reference proteome</keyword>
<evidence type="ECO:0000313" key="1">
    <source>
        <dbReference type="EMBL" id="EGZ07948.1"/>
    </source>
</evidence>
<reference evidence="1 2" key="1">
    <citation type="journal article" date="2006" name="Science">
        <title>Phytophthora genome sequences uncover evolutionary origins and mechanisms of pathogenesis.</title>
        <authorList>
            <person name="Tyler B.M."/>
            <person name="Tripathy S."/>
            <person name="Zhang X."/>
            <person name="Dehal P."/>
            <person name="Jiang R.H."/>
            <person name="Aerts A."/>
            <person name="Arredondo F.D."/>
            <person name="Baxter L."/>
            <person name="Bensasson D."/>
            <person name="Beynon J.L."/>
            <person name="Chapman J."/>
            <person name="Damasceno C.M."/>
            <person name="Dorrance A.E."/>
            <person name="Dou D."/>
            <person name="Dickerman A.W."/>
            <person name="Dubchak I.L."/>
            <person name="Garbelotto M."/>
            <person name="Gijzen M."/>
            <person name="Gordon S.G."/>
            <person name="Govers F."/>
            <person name="Grunwald N.J."/>
            <person name="Huang W."/>
            <person name="Ivors K.L."/>
            <person name="Jones R.W."/>
            <person name="Kamoun S."/>
            <person name="Krampis K."/>
            <person name="Lamour K.H."/>
            <person name="Lee M.K."/>
            <person name="McDonald W.H."/>
            <person name="Medina M."/>
            <person name="Meijer H.J."/>
            <person name="Nordberg E.K."/>
            <person name="Maclean D.J."/>
            <person name="Ospina-Giraldo M.D."/>
            <person name="Morris P.F."/>
            <person name="Phuntumart V."/>
            <person name="Putnam N.H."/>
            <person name="Rash S."/>
            <person name="Rose J.K."/>
            <person name="Sakihama Y."/>
            <person name="Salamov A.A."/>
            <person name="Savidor A."/>
            <person name="Scheuring C.F."/>
            <person name="Smith B.M."/>
            <person name="Sobral B.W."/>
            <person name="Terry A."/>
            <person name="Torto-Alalibo T.A."/>
            <person name="Win J."/>
            <person name="Xu Z."/>
            <person name="Zhang H."/>
            <person name="Grigoriev I.V."/>
            <person name="Rokhsar D.S."/>
            <person name="Boore J.L."/>
        </authorList>
    </citation>
    <scope>NUCLEOTIDE SEQUENCE [LARGE SCALE GENOMIC DNA]</scope>
    <source>
        <strain evidence="1 2">P6497</strain>
    </source>
</reference>
<dbReference type="RefSeq" id="XP_009536120.1">
    <property type="nucleotide sequence ID" value="XM_009537825.1"/>
</dbReference>
<protein>
    <submittedName>
        <fullName evidence="1">Uncharacterized protein</fullName>
    </submittedName>
</protein>
<feature type="non-terminal residue" evidence="1">
    <location>
        <position position="175"/>
    </location>
</feature>
<dbReference type="Proteomes" id="UP000002640">
    <property type="component" value="Unassembled WGS sequence"/>
</dbReference>
<gene>
    <name evidence="1" type="ORF">PHYSODRAFT_526276</name>
</gene>
<dbReference type="KEGG" id="psoj:PHYSODRAFT_526276"/>
<dbReference type="EMBL" id="JH159161">
    <property type="protein sequence ID" value="EGZ07948.1"/>
    <property type="molecule type" value="Genomic_DNA"/>
</dbReference>
<organism evidence="1 2">
    <name type="scientific">Phytophthora sojae (strain P6497)</name>
    <name type="common">Soybean stem and root rot agent</name>
    <name type="synonym">Phytophthora megasperma f. sp. glycines</name>
    <dbReference type="NCBI Taxonomy" id="1094619"/>
    <lineage>
        <taxon>Eukaryota</taxon>
        <taxon>Sar</taxon>
        <taxon>Stramenopiles</taxon>
        <taxon>Oomycota</taxon>
        <taxon>Peronosporomycetes</taxon>
        <taxon>Peronosporales</taxon>
        <taxon>Peronosporaceae</taxon>
        <taxon>Phytophthora</taxon>
    </lineage>
</organism>
<accession>G5A7S2</accession>
<dbReference type="SMR" id="G5A7S2"/>
<dbReference type="AlphaFoldDB" id="G5A7S2"/>
<name>G5A7S2_PHYSP</name>
<dbReference type="Gene3D" id="2.40.70.10">
    <property type="entry name" value="Acid Proteases"/>
    <property type="match status" value="1"/>
</dbReference>
<dbReference type="CDD" id="cd00303">
    <property type="entry name" value="retropepsin_like"/>
    <property type="match status" value="1"/>
</dbReference>
<proteinExistence type="predicted"/>
<evidence type="ECO:0000313" key="2">
    <source>
        <dbReference type="Proteomes" id="UP000002640"/>
    </source>
</evidence>
<dbReference type="GeneID" id="20660990"/>